<evidence type="ECO:0000313" key="5">
    <source>
        <dbReference type="EMBL" id="NDK92200.1"/>
    </source>
</evidence>
<evidence type="ECO:0000256" key="1">
    <source>
        <dbReference type="ARBA" id="ARBA00023015"/>
    </source>
</evidence>
<comment type="caution">
    <text evidence="5">The sequence shown here is derived from an EMBL/GenBank/DDBJ whole genome shotgun (WGS) entry which is preliminary data.</text>
</comment>
<dbReference type="Proteomes" id="UP000466307">
    <property type="component" value="Unassembled WGS sequence"/>
</dbReference>
<dbReference type="PANTHER" id="PTHR33164">
    <property type="entry name" value="TRANSCRIPTIONAL REGULATOR, MARR FAMILY"/>
    <property type="match status" value="1"/>
</dbReference>
<evidence type="ECO:0000256" key="3">
    <source>
        <dbReference type="ARBA" id="ARBA00023163"/>
    </source>
</evidence>
<dbReference type="InterPro" id="IPR036390">
    <property type="entry name" value="WH_DNA-bd_sf"/>
</dbReference>
<evidence type="ECO:0000256" key="2">
    <source>
        <dbReference type="ARBA" id="ARBA00023125"/>
    </source>
</evidence>
<keyword evidence="6" id="KW-1185">Reference proteome</keyword>
<gene>
    <name evidence="5" type="ORF">GYA93_21935</name>
</gene>
<dbReference type="InterPro" id="IPR039422">
    <property type="entry name" value="MarR/SlyA-like"/>
</dbReference>
<dbReference type="GO" id="GO:0003677">
    <property type="term" value="F:DNA binding"/>
    <property type="evidence" value="ECO:0007669"/>
    <property type="project" value="UniProtKB-KW"/>
</dbReference>
<organism evidence="5 6">
    <name type="scientific">Gordonia desulfuricans</name>
    <dbReference type="NCBI Taxonomy" id="89051"/>
    <lineage>
        <taxon>Bacteria</taxon>
        <taxon>Bacillati</taxon>
        <taxon>Actinomycetota</taxon>
        <taxon>Actinomycetes</taxon>
        <taxon>Mycobacteriales</taxon>
        <taxon>Gordoniaceae</taxon>
        <taxon>Gordonia</taxon>
    </lineage>
</organism>
<evidence type="ECO:0000259" key="4">
    <source>
        <dbReference type="PROSITE" id="PS50995"/>
    </source>
</evidence>
<dbReference type="PROSITE" id="PS50995">
    <property type="entry name" value="HTH_MARR_2"/>
    <property type="match status" value="1"/>
</dbReference>
<name>A0A7K3LV84_9ACTN</name>
<dbReference type="PRINTS" id="PR00598">
    <property type="entry name" value="HTHMARR"/>
</dbReference>
<evidence type="ECO:0000313" key="6">
    <source>
        <dbReference type="Proteomes" id="UP000466307"/>
    </source>
</evidence>
<dbReference type="Gene3D" id="1.10.10.10">
    <property type="entry name" value="Winged helix-like DNA-binding domain superfamily/Winged helix DNA-binding domain"/>
    <property type="match status" value="1"/>
</dbReference>
<dbReference type="PANTHER" id="PTHR33164:SF64">
    <property type="entry name" value="TRANSCRIPTIONAL REGULATOR SLYA"/>
    <property type="match status" value="1"/>
</dbReference>
<sequence length="114" mass="12552">MSADHWYALDIIVRQDGVAMNHLARALSVAAPTLTKYVDKLAVNAYVFRLADPGDRRKVLVHASSRGASVHQELLGTIAATEAEALGMFAARDRQALERMLNHYGKQAEDFTSQ</sequence>
<reference evidence="5 6" key="1">
    <citation type="submission" date="2020-01" db="EMBL/GenBank/DDBJ databases">
        <title>Investigation of new actinobacteria for the biodesulphurisation of diesel fuel.</title>
        <authorList>
            <person name="Athi Narayanan S.M."/>
        </authorList>
    </citation>
    <scope>NUCLEOTIDE SEQUENCE [LARGE SCALE GENOMIC DNA]</scope>
    <source>
        <strain evidence="5 6">213E</strain>
    </source>
</reference>
<dbReference type="InterPro" id="IPR036388">
    <property type="entry name" value="WH-like_DNA-bd_sf"/>
</dbReference>
<keyword evidence="1" id="KW-0805">Transcription regulation</keyword>
<keyword evidence="2" id="KW-0238">DNA-binding</keyword>
<protein>
    <submittedName>
        <fullName evidence="5">MarR family transcriptional regulator</fullName>
    </submittedName>
</protein>
<feature type="domain" description="HTH marR-type" evidence="4">
    <location>
        <begin position="1"/>
        <end position="106"/>
    </location>
</feature>
<accession>A0A7K3LV84</accession>
<dbReference type="GO" id="GO:0003700">
    <property type="term" value="F:DNA-binding transcription factor activity"/>
    <property type="evidence" value="ECO:0007669"/>
    <property type="project" value="InterPro"/>
</dbReference>
<proteinExistence type="predicted"/>
<dbReference type="SMART" id="SM00347">
    <property type="entry name" value="HTH_MARR"/>
    <property type="match status" value="1"/>
</dbReference>
<dbReference type="GO" id="GO:0006950">
    <property type="term" value="P:response to stress"/>
    <property type="evidence" value="ECO:0007669"/>
    <property type="project" value="TreeGrafter"/>
</dbReference>
<dbReference type="EMBL" id="JAADZU010000105">
    <property type="protein sequence ID" value="NDK92200.1"/>
    <property type="molecule type" value="Genomic_DNA"/>
</dbReference>
<dbReference type="Pfam" id="PF12802">
    <property type="entry name" value="MarR_2"/>
    <property type="match status" value="1"/>
</dbReference>
<dbReference type="AlphaFoldDB" id="A0A7K3LV84"/>
<dbReference type="InterPro" id="IPR000835">
    <property type="entry name" value="HTH_MarR-typ"/>
</dbReference>
<dbReference type="SUPFAM" id="SSF46785">
    <property type="entry name" value="Winged helix' DNA-binding domain"/>
    <property type="match status" value="1"/>
</dbReference>
<keyword evidence="3" id="KW-0804">Transcription</keyword>